<name>A0A1I4F8W3_9HYPH</name>
<dbReference type="Gene3D" id="3.40.710.10">
    <property type="entry name" value="DD-peptidase/beta-lactamase superfamily"/>
    <property type="match status" value="1"/>
</dbReference>
<dbReference type="AlphaFoldDB" id="A0A1I4F8W3"/>
<organism evidence="1 2">
    <name type="scientific">Methylobacterium pseudosasicola</name>
    <dbReference type="NCBI Taxonomy" id="582667"/>
    <lineage>
        <taxon>Bacteria</taxon>
        <taxon>Pseudomonadati</taxon>
        <taxon>Pseudomonadota</taxon>
        <taxon>Alphaproteobacteria</taxon>
        <taxon>Hyphomicrobiales</taxon>
        <taxon>Methylobacteriaceae</taxon>
        <taxon>Methylobacterium</taxon>
    </lineage>
</organism>
<protein>
    <submittedName>
        <fullName evidence="1">Uncharacterized protein</fullName>
    </submittedName>
</protein>
<keyword evidence="2" id="KW-1185">Reference proteome</keyword>
<proteinExistence type="predicted"/>
<dbReference type="OrthoDB" id="5377431at2"/>
<accession>A0A1I4F8W3</accession>
<dbReference type="Proteomes" id="UP000199048">
    <property type="component" value="Unassembled WGS sequence"/>
</dbReference>
<evidence type="ECO:0000313" key="1">
    <source>
        <dbReference type="EMBL" id="SFL13893.1"/>
    </source>
</evidence>
<dbReference type="InterPro" id="IPR012338">
    <property type="entry name" value="Beta-lactam/transpept-like"/>
</dbReference>
<reference evidence="2" key="1">
    <citation type="submission" date="2016-10" db="EMBL/GenBank/DDBJ databases">
        <authorList>
            <person name="Varghese N."/>
            <person name="Submissions S."/>
        </authorList>
    </citation>
    <scope>NUCLEOTIDE SEQUENCE [LARGE SCALE GENOMIC DNA]</scope>
    <source>
        <strain evidence="2">BL36</strain>
    </source>
</reference>
<gene>
    <name evidence="1" type="ORF">SAMN05192568_1001142</name>
</gene>
<evidence type="ECO:0000313" key="2">
    <source>
        <dbReference type="Proteomes" id="UP000199048"/>
    </source>
</evidence>
<dbReference type="EMBL" id="FOTK01000001">
    <property type="protein sequence ID" value="SFL13893.1"/>
    <property type="molecule type" value="Genomic_DNA"/>
</dbReference>
<dbReference type="RefSeq" id="WP_092036229.1">
    <property type="nucleotide sequence ID" value="NZ_FOTK01000001.1"/>
</dbReference>
<sequence length="80" mass="8563">MKGPGYEPDGQAFRMGMAWVENVGHPNAGQRPVLLKVGGTDGFNSVLFLNPGKNLVVFVAASKPRLPIERIGVAPSRHLP</sequence>